<sequence>MDFVDYYFDDIESFHAELGDLLEQPCESDELARQRTNQYVQFLVRFQKEFITTAEQMAQVAYKLIDSTFYLEHSTTILSHVLQGHALLCKFDQSHLLVSYGLLFYAGKEDPRWMQYVVSEAILRKQNRLFVKIINELSTLYPNRLVMSMALSLAFEMGKVATLKRLDLETITLERVTYLLDLVESSRTDADEQFHNDIIFLLLVFNEQFLMAEKRSNLVIKALTNRLHVSTTFGENLIFMLNRSDDPCVQLLLLKLLYTILNEPKLYEYFYTNDLYVLVDIILREVCDLGDDSDMLRDAYLRILKPLLLNTQLHDRPYKKNEIYQVLCSLITPHMDRKVDPNIKGLAVRILDEWWDKTCAQHVAPLLGVHVQNAVIHSGTGREHAAVAVASSSPTTSSNSSSLSTSPPLASSSSSSTTTANKNMTWAACS</sequence>
<dbReference type="GO" id="GO:0030479">
    <property type="term" value="C:actin cortical patch"/>
    <property type="evidence" value="ECO:0007669"/>
    <property type="project" value="TreeGrafter"/>
</dbReference>
<reference evidence="3 4" key="1">
    <citation type="submission" date="2016-07" db="EMBL/GenBank/DDBJ databases">
        <title>Pervasive Adenine N6-methylation of Active Genes in Fungi.</title>
        <authorList>
            <consortium name="DOE Joint Genome Institute"/>
            <person name="Mondo S.J."/>
            <person name="Dannebaum R.O."/>
            <person name="Kuo R.C."/>
            <person name="Labutti K."/>
            <person name="Haridas S."/>
            <person name="Kuo A."/>
            <person name="Salamov A."/>
            <person name="Ahrendt S.R."/>
            <person name="Lipzen A."/>
            <person name="Sullivan W."/>
            <person name="Andreopoulos W.B."/>
            <person name="Clum A."/>
            <person name="Lindquist E."/>
            <person name="Daum C."/>
            <person name="Ramamoorthy G.K."/>
            <person name="Gryganskyi A."/>
            <person name="Culley D."/>
            <person name="Magnuson J.K."/>
            <person name="James T.Y."/>
            <person name="O'Malley M.A."/>
            <person name="Stajich J.E."/>
            <person name="Spatafora J.W."/>
            <person name="Visel A."/>
            <person name="Grigoriev I.V."/>
        </authorList>
    </citation>
    <scope>NUCLEOTIDE SEQUENCE [LARGE SCALE GENOMIC DNA]</scope>
    <source>
        <strain evidence="3 4">NRRL 3301</strain>
    </source>
</reference>
<dbReference type="GO" id="GO:0051666">
    <property type="term" value="P:actin cortical patch localization"/>
    <property type="evidence" value="ECO:0007669"/>
    <property type="project" value="TreeGrafter"/>
</dbReference>
<dbReference type="InterPro" id="IPR018556">
    <property type="entry name" value="SPIN90/Ldb17_LRD"/>
</dbReference>
<dbReference type="InterPro" id="IPR030125">
    <property type="entry name" value="SPIN90/Ldb17"/>
</dbReference>
<dbReference type="PANTHER" id="PTHR13357">
    <property type="entry name" value="SH3 ADAPTER PROTEIN SPIN90 NCK INTERACTING PROTEIN WITH SH3 DOMAIN"/>
    <property type="match status" value="1"/>
</dbReference>
<dbReference type="PANTHER" id="PTHR13357:SF1">
    <property type="entry name" value="NCK-INTERACTING PROTEIN WITH SH3 DOMAIN"/>
    <property type="match status" value="1"/>
</dbReference>
<name>A0A1X2GIN5_9FUNG</name>
<dbReference type="GO" id="GO:0000147">
    <property type="term" value="P:actin cortical patch assembly"/>
    <property type="evidence" value="ECO:0007669"/>
    <property type="project" value="TreeGrafter"/>
</dbReference>
<dbReference type="AlphaFoldDB" id="A0A1X2GIN5"/>
<feature type="region of interest" description="Disordered" evidence="1">
    <location>
        <begin position="390"/>
        <end position="421"/>
    </location>
</feature>
<evidence type="ECO:0000313" key="3">
    <source>
        <dbReference type="EMBL" id="ORX54581.1"/>
    </source>
</evidence>
<dbReference type="Proteomes" id="UP000242146">
    <property type="component" value="Unassembled WGS sequence"/>
</dbReference>
<evidence type="ECO:0000256" key="1">
    <source>
        <dbReference type="SAM" id="MobiDB-lite"/>
    </source>
</evidence>
<dbReference type="STRING" id="101127.A0A1X2GIN5"/>
<evidence type="ECO:0000259" key="2">
    <source>
        <dbReference type="Pfam" id="PF09431"/>
    </source>
</evidence>
<dbReference type="EMBL" id="MCGT01000013">
    <property type="protein sequence ID" value="ORX54581.1"/>
    <property type="molecule type" value="Genomic_DNA"/>
</dbReference>
<dbReference type="Pfam" id="PF09431">
    <property type="entry name" value="SPIN90_LRD"/>
    <property type="match status" value="1"/>
</dbReference>
<accession>A0A1X2GIN5</accession>
<feature type="domain" description="SPIN90/Ldb17 leucine-rich" evidence="2">
    <location>
        <begin position="191"/>
        <end position="323"/>
    </location>
</feature>
<evidence type="ECO:0000313" key="4">
    <source>
        <dbReference type="Proteomes" id="UP000242146"/>
    </source>
</evidence>
<keyword evidence="4" id="KW-1185">Reference proteome</keyword>
<comment type="caution">
    <text evidence="3">The sequence shown here is derived from an EMBL/GenBank/DDBJ whole genome shotgun (WGS) entry which is preliminary data.</text>
</comment>
<dbReference type="OrthoDB" id="445362at2759"/>
<dbReference type="GO" id="GO:0071933">
    <property type="term" value="F:Arp2/3 complex binding"/>
    <property type="evidence" value="ECO:0007669"/>
    <property type="project" value="TreeGrafter"/>
</dbReference>
<proteinExistence type="predicted"/>
<protein>
    <recommendedName>
        <fullName evidence="2">SPIN90/Ldb17 leucine-rich domain-containing protein</fullName>
    </recommendedName>
</protein>
<gene>
    <name evidence="3" type="ORF">DM01DRAFT_1383297</name>
</gene>
<dbReference type="GO" id="GO:0006897">
    <property type="term" value="P:endocytosis"/>
    <property type="evidence" value="ECO:0007669"/>
    <property type="project" value="TreeGrafter"/>
</dbReference>
<organism evidence="3 4">
    <name type="scientific">Hesseltinella vesiculosa</name>
    <dbReference type="NCBI Taxonomy" id="101127"/>
    <lineage>
        <taxon>Eukaryota</taxon>
        <taxon>Fungi</taxon>
        <taxon>Fungi incertae sedis</taxon>
        <taxon>Mucoromycota</taxon>
        <taxon>Mucoromycotina</taxon>
        <taxon>Mucoromycetes</taxon>
        <taxon>Mucorales</taxon>
        <taxon>Cunninghamellaceae</taxon>
        <taxon>Hesseltinella</taxon>
    </lineage>
</organism>